<feature type="domain" description="Tetrapyrrole methylase" evidence="8">
    <location>
        <begin position="17"/>
        <end position="228"/>
    </location>
</feature>
<evidence type="ECO:0000256" key="1">
    <source>
        <dbReference type="ARBA" id="ARBA00005879"/>
    </source>
</evidence>
<dbReference type="InterPro" id="IPR035996">
    <property type="entry name" value="4pyrrol_Methylase_sf"/>
</dbReference>
<dbReference type="Proteomes" id="UP000189796">
    <property type="component" value="Chromosome I"/>
</dbReference>
<dbReference type="InterPro" id="IPR000878">
    <property type="entry name" value="4pyrrol_Mease"/>
</dbReference>
<evidence type="ECO:0000313" key="10">
    <source>
        <dbReference type="Proteomes" id="UP000189796"/>
    </source>
</evidence>
<dbReference type="GO" id="GO:0019354">
    <property type="term" value="P:siroheme biosynthetic process"/>
    <property type="evidence" value="ECO:0007669"/>
    <property type="project" value="UniProtKB-UniPathway"/>
</dbReference>
<dbReference type="EMBL" id="LT670817">
    <property type="protein sequence ID" value="SHH19085.1"/>
    <property type="molecule type" value="Genomic_DNA"/>
</dbReference>
<organism evidence="9 10">
    <name type="scientific">Bradyrhizobium erythrophlei</name>
    <dbReference type="NCBI Taxonomy" id="1437360"/>
    <lineage>
        <taxon>Bacteria</taxon>
        <taxon>Pseudomonadati</taxon>
        <taxon>Pseudomonadota</taxon>
        <taxon>Alphaproteobacteria</taxon>
        <taxon>Hyphomicrobiales</taxon>
        <taxon>Nitrobacteraceae</taxon>
        <taxon>Bradyrhizobium</taxon>
    </lineage>
</organism>
<dbReference type="InterPro" id="IPR014777">
    <property type="entry name" value="4pyrrole_Mease_sub1"/>
</dbReference>
<evidence type="ECO:0000256" key="7">
    <source>
        <dbReference type="ARBA" id="ARBA00025705"/>
    </source>
</evidence>
<sequence length="257" mass="26205">MTASASVSSDATSLGSIALIGGGPGDVDLLTLRAVERLRAADVILYDDLAGDEILSFARPDAELIAVGKRAGHPSPRQQEVSRLMIGYARLGKRVVRVKSGDPSIFARADEEISAARAAGVPIEIVPGITTATAAAAYLGTSLTKRGVARRVQMVTGHDLNGRLPADLDMAALADPGATTCVFMGKATFAALADKLIAQGLSGETPTVVVESLGSPSTHVIAGSLTEIAGRLAAAKPLGPCLILYGAALAGIGHDKM</sequence>
<dbReference type="SUPFAM" id="SSF53790">
    <property type="entry name" value="Tetrapyrrole methylase"/>
    <property type="match status" value="1"/>
</dbReference>
<dbReference type="AlphaFoldDB" id="A0A1M5QY59"/>
<protein>
    <recommendedName>
        <fullName evidence="2">uroporphyrinogen-III C-methyltransferase</fullName>
        <ecNumber evidence="2">2.1.1.107</ecNumber>
    </recommendedName>
</protein>
<dbReference type="InterPro" id="IPR006366">
    <property type="entry name" value="CobA/CysG_C"/>
</dbReference>
<evidence type="ECO:0000256" key="3">
    <source>
        <dbReference type="ARBA" id="ARBA00022603"/>
    </source>
</evidence>
<keyword evidence="4 9" id="KW-0808">Transferase</keyword>
<gene>
    <name evidence="9" type="ORF">SAMN05443248_4009</name>
</gene>
<keyword evidence="5" id="KW-0949">S-adenosyl-L-methionine</keyword>
<dbReference type="CDD" id="cd11642">
    <property type="entry name" value="SUMT"/>
    <property type="match status" value="1"/>
</dbReference>
<evidence type="ECO:0000259" key="8">
    <source>
        <dbReference type="Pfam" id="PF00590"/>
    </source>
</evidence>
<name>A0A1M5QY59_9BRAD</name>
<dbReference type="PANTHER" id="PTHR45790">
    <property type="entry name" value="SIROHEME SYNTHASE-RELATED"/>
    <property type="match status" value="1"/>
</dbReference>
<dbReference type="OrthoDB" id="9815856at2"/>
<dbReference type="RefSeq" id="WP_079602886.1">
    <property type="nucleotide sequence ID" value="NZ_LT670817.1"/>
</dbReference>
<dbReference type="FunFam" id="3.40.1010.10:FF:000001">
    <property type="entry name" value="Siroheme synthase"/>
    <property type="match status" value="1"/>
</dbReference>
<keyword evidence="3 9" id="KW-0489">Methyltransferase</keyword>
<dbReference type="InterPro" id="IPR014776">
    <property type="entry name" value="4pyrrole_Mease_sub2"/>
</dbReference>
<comment type="similarity">
    <text evidence="1">Belongs to the precorrin methyltransferase family.</text>
</comment>
<keyword evidence="6" id="KW-0627">Porphyrin biosynthesis</keyword>
<dbReference type="UniPathway" id="UPA00262">
    <property type="reaction ID" value="UER00211"/>
</dbReference>
<proteinExistence type="inferred from homology"/>
<evidence type="ECO:0000313" key="9">
    <source>
        <dbReference type="EMBL" id="SHH19085.1"/>
    </source>
</evidence>
<evidence type="ECO:0000256" key="2">
    <source>
        <dbReference type="ARBA" id="ARBA00012162"/>
    </source>
</evidence>
<dbReference type="Gene3D" id="3.40.1010.10">
    <property type="entry name" value="Cobalt-precorrin-4 Transmethylase, Domain 1"/>
    <property type="match status" value="1"/>
</dbReference>
<dbReference type="GO" id="GO:0004851">
    <property type="term" value="F:uroporphyrin-III C-methyltransferase activity"/>
    <property type="evidence" value="ECO:0007669"/>
    <property type="project" value="UniProtKB-EC"/>
</dbReference>
<evidence type="ECO:0000256" key="6">
    <source>
        <dbReference type="ARBA" id="ARBA00023244"/>
    </source>
</evidence>
<dbReference type="PANTHER" id="PTHR45790:SF3">
    <property type="entry name" value="S-ADENOSYL-L-METHIONINE-DEPENDENT UROPORPHYRINOGEN III METHYLTRANSFERASE, CHLOROPLASTIC"/>
    <property type="match status" value="1"/>
</dbReference>
<accession>A0A1M5QY59</accession>
<evidence type="ECO:0000256" key="5">
    <source>
        <dbReference type="ARBA" id="ARBA00022691"/>
    </source>
</evidence>
<dbReference type="InterPro" id="IPR050161">
    <property type="entry name" value="Siro_Cobalamin_biosynth"/>
</dbReference>
<reference evidence="9 10" key="1">
    <citation type="submission" date="2016-11" db="EMBL/GenBank/DDBJ databases">
        <authorList>
            <person name="Jaros S."/>
            <person name="Januszkiewicz K."/>
            <person name="Wedrychowicz H."/>
        </authorList>
    </citation>
    <scope>NUCLEOTIDE SEQUENCE [LARGE SCALE GENOMIC DNA]</scope>
    <source>
        <strain evidence="9 10">GAS138</strain>
    </source>
</reference>
<dbReference type="Gene3D" id="3.30.950.10">
    <property type="entry name" value="Methyltransferase, Cobalt-precorrin-4 Transmethylase, Domain 2"/>
    <property type="match status" value="1"/>
</dbReference>
<dbReference type="Pfam" id="PF00590">
    <property type="entry name" value="TP_methylase"/>
    <property type="match status" value="1"/>
</dbReference>
<dbReference type="NCBIfam" id="TIGR01469">
    <property type="entry name" value="cobA_cysG_Cterm"/>
    <property type="match status" value="1"/>
</dbReference>
<dbReference type="NCBIfam" id="NF004790">
    <property type="entry name" value="PRK06136.1"/>
    <property type="match status" value="1"/>
</dbReference>
<dbReference type="EC" id="2.1.1.107" evidence="2"/>
<comment type="pathway">
    <text evidence="7">Porphyrin-containing compound metabolism; siroheme biosynthesis; precorrin-2 from uroporphyrinogen III: step 1/1.</text>
</comment>
<dbReference type="GO" id="GO:0032259">
    <property type="term" value="P:methylation"/>
    <property type="evidence" value="ECO:0007669"/>
    <property type="project" value="UniProtKB-KW"/>
</dbReference>
<evidence type="ECO:0000256" key="4">
    <source>
        <dbReference type="ARBA" id="ARBA00022679"/>
    </source>
</evidence>